<organism evidence="6 7">
    <name type="scientific">Silvanigrella aquatica</name>
    <dbReference type="NCBI Taxonomy" id="1915309"/>
    <lineage>
        <taxon>Bacteria</taxon>
        <taxon>Pseudomonadati</taxon>
        <taxon>Bdellovibrionota</taxon>
        <taxon>Oligoflexia</taxon>
        <taxon>Silvanigrellales</taxon>
        <taxon>Silvanigrellaceae</taxon>
        <taxon>Silvanigrella</taxon>
    </lineage>
</organism>
<sequence length="202" mass="22710">MKEFINFIYKNSGNKINRLKIFFIFNLFINLTFINTGCGQKNTDSNDLIGMKINSINRSNHTSLSQNSNSSENIFKEQWYLKNTGEYEFSISTPKKGIDLNIPFEKKYTGKGVNVLILDTGIDFSHPDLKENILENSSFFFSPEKDIPEIVSSHILATNENHHGTNVAGIIGAKKNSQTQFQGIAPEAKLASANIISNNLKR</sequence>
<dbReference type="RefSeq" id="WP_148696605.1">
    <property type="nucleotide sequence ID" value="NZ_CP017834.1"/>
</dbReference>
<dbReference type="SUPFAM" id="SSF52743">
    <property type="entry name" value="Subtilisin-like"/>
    <property type="match status" value="1"/>
</dbReference>
<dbReference type="PANTHER" id="PTHR42884">
    <property type="entry name" value="PROPROTEIN CONVERTASE SUBTILISIN/KEXIN-RELATED"/>
    <property type="match status" value="1"/>
</dbReference>
<dbReference type="AlphaFoldDB" id="A0A1L4CY86"/>
<dbReference type="InterPro" id="IPR022398">
    <property type="entry name" value="Peptidase_S8_His-AS"/>
</dbReference>
<evidence type="ECO:0000256" key="3">
    <source>
        <dbReference type="ARBA" id="ARBA00022825"/>
    </source>
</evidence>
<protein>
    <recommendedName>
        <fullName evidence="5">Peptidase S8/S53 domain-containing protein</fullName>
    </recommendedName>
</protein>
<evidence type="ECO:0000256" key="1">
    <source>
        <dbReference type="ARBA" id="ARBA00022670"/>
    </source>
</evidence>
<keyword evidence="1" id="KW-0645">Protease</keyword>
<evidence type="ECO:0000256" key="2">
    <source>
        <dbReference type="ARBA" id="ARBA00022801"/>
    </source>
</evidence>
<name>A0A1L4CY86_9BACT</name>
<evidence type="ECO:0000259" key="5">
    <source>
        <dbReference type="Pfam" id="PF00082"/>
    </source>
</evidence>
<dbReference type="Proteomes" id="UP000184731">
    <property type="component" value="Chromosome"/>
</dbReference>
<dbReference type="InterPro" id="IPR000209">
    <property type="entry name" value="Peptidase_S8/S53_dom"/>
</dbReference>
<dbReference type="InterPro" id="IPR015500">
    <property type="entry name" value="Peptidase_S8_subtilisin-rel"/>
</dbReference>
<dbReference type="Pfam" id="PF00082">
    <property type="entry name" value="Peptidase_S8"/>
    <property type="match status" value="1"/>
</dbReference>
<gene>
    <name evidence="6" type="ORF">AXG55_02750</name>
</gene>
<keyword evidence="7" id="KW-1185">Reference proteome</keyword>
<dbReference type="KEGG" id="saqi:AXG55_02750"/>
<dbReference type="PROSITE" id="PS00137">
    <property type="entry name" value="SUBTILASE_HIS"/>
    <property type="match status" value="1"/>
</dbReference>
<dbReference type="Gene3D" id="3.40.50.200">
    <property type="entry name" value="Peptidase S8/S53 domain"/>
    <property type="match status" value="1"/>
</dbReference>
<reference evidence="6 7" key="1">
    <citation type="submission" date="2016-10" db="EMBL/GenBank/DDBJ databases">
        <title>Silvanigrella aquatica sp. nov., isolated from a freshwater lake located in the Black Forest, Germany, description of Silvanigrellaceae fam. nov., Silvanigrellales ord. nov., reclassification of the order Bdellovibrionales in the class Oligoflexia, reclassification of the families Bacteriovoracaceae and Halobacteriovoraceae in the new order Bacteriovoracales ord. nov., and reclassification of the family Pseudobacteriovoracaceae in the order Oligoflexiales.</title>
        <authorList>
            <person name="Hahn M.W."/>
            <person name="Schmidt J."/>
            <person name="Koll U."/>
            <person name="Rohde M."/>
            <person name="Verbag S."/>
            <person name="Pitt A."/>
            <person name="Nakai R."/>
            <person name="Naganuma T."/>
            <person name="Lang E."/>
        </authorList>
    </citation>
    <scope>NUCLEOTIDE SEQUENCE [LARGE SCALE GENOMIC DNA]</scope>
    <source>
        <strain evidence="6 7">MWH-Nonnen-W8red</strain>
    </source>
</reference>
<dbReference type="STRING" id="1915309.AXG55_02750"/>
<dbReference type="InterPro" id="IPR036852">
    <property type="entry name" value="Peptidase_S8/S53_dom_sf"/>
</dbReference>
<comment type="similarity">
    <text evidence="4">Belongs to the peptidase S8 family.</text>
</comment>
<evidence type="ECO:0000313" key="6">
    <source>
        <dbReference type="EMBL" id="APJ02897.1"/>
    </source>
</evidence>
<dbReference type="GO" id="GO:0004252">
    <property type="term" value="F:serine-type endopeptidase activity"/>
    <property type="evidence" value="ECO:0007669"/>
    <property type="project" value="InterPro"/>
</dbReference>
<dbReference type="GO" id="GO:0016485">
    <property type="term" value="P:protein processing"/>
    <property type="evidence" value="ECO:0007669"/>
    <property type="project" value="TreeGrafter"/>
</dbReference>
<evidence type="ECO:0000313" key="7">
    <source>
        <dbReference type="Proteomes" id="UP000184731"/>
    </source>
</evidence>
<keyword evidence="2" id="KW-0378">Hydrolase</keyword>
<feature type="domain" description="Peptidase S8/S53" evidence="5">
    <location>
        <begin position="110"/>
        <end position="195"/>
    </location>
</feature>
<dbReference type="PROSITE" id="PS51892">
    <property type="entry name" value="SUBTILASE"/>
    <property type="match status" value="1"/>
</dbReference>
<proteinExistence type="inferred from homology"/>
<dbReference type="PANTHER" id="PTHR42884:SF14">
    <property type="entry name" value="NEUROENDOCRINE CONVERTASE 1"/>
    <property type="match status" value="1"/>
</dbReference>
<dbReference type="GO" id="GO:0016020">
    <property type="term" value="C:membrane"/>
    <property type="evidence" value="ECO:0007669"/>
    <property type="project" value="TreeGrafter"/>
</dbReference>
<keyword evidence="3" id="KW-0720">Serine protease</keyword>
<accession>A0A1L4CY86</accession>
<dbReference type="EMBL" id="CP017834">
    <property type="protein sequence ID" value="APJ02897.1"/>
    <property type="molecule type" value="Genomic_DNA"/>
</dbReference>
<comment type="caution">
    <text evidence="4">Lacks conserved residue(s) required for the propagation of feature annotation.</text>
</comment>
<dbReference type="OrthoDB" id="5288680at2"/>
<dbReference type="PRINTS" id="PR00723">
    <property type="entry name" value="SUBTILISIN"/>
</dbReference>
<evidence type="ECO:0000256" key="4">
    <source>
        <dbReference type="PROSITE-ProRule" id="PRU01240"/>
    </source>
</evidence>